<name>S4RSG9_PETMA</name>
<dbReference type="OMA" id="CETISHK"/>
<sequence>IQERISELRRSLSELEEEERRVGVALDERDRNGVAVAVADDRCGRGSPLTPDLLGTLEDSLRWLLASLATPGEVERTPRLCVLFHCSLREQEKTLALSVKELSTKVAACQLEVAALGQKISDAETQLRVLTENKASAVAERDFALARRLVEEGRRLAEEGDMARWRLQALRGPRGTTGTRATGGASHNELERFRQQHREARAGLETLTAQHEQKLRDQAMAHSKLLQDFMNRCKNPFVTRVWEADLQACSVILQSLAIDRHGEDDLGQGGVTAEGADGTKVTVEATEVPAEKISQPESVWLDRETAKKMSNIVFYVVSDHPNALPRQLSDDVIQEQCESISNRLLCLEEQLQHALDTRDQRLVPSQRLQEEITEVKGTLQSMLSLLEEEEPEDEAEQEE</sequence>
<dbReference type="Ensembl" id="ENSPMAT00000008195.1">
    <property type="protein sequence ID" value="ENSPMAP00000008158.1"/>
    <property type="gene ID" value="ENSPMAG00000007413.1"/>
</dbReference>
<dbReference type="AlphaFoldDB" id="S4RSG9"/>
<accession>S4RSG9</accession>
<dbReference type="HOGENOM" id="CLU_598460_0_0_1"/>
<proteinExistence type="predicted"/>
<evidence type="ECO:0000256" key="1">
    <source>
        <dbReference type="SAM" id="Coils"/>
    </source>
</evidence>
<keyword evidence="1" id="KW-0175">Coiled coil</keyword>
<dbReference type="STRING" id="7757.ENSPMAP00000008158"/>
<protein>
    <submittedName>
        <fullName evidence="2">Uncharacterized protein</fullName>
    </submittedName>
</protein>
<reference evidence="2" key="2">
    <citation type="submission" date="2025-09" db="UniProtKB">
        <authorList>
            <consortium name="Ensembl"/>
        </authorList>
    </citation>
    <scope>IDENTIFICATION</scope>
</reference>
<dbReference type="PANTHER" id="PTHR14332:SF3">
    <property type="entry name" value="DISRUPTED IN SCHIZOPHRENIA 1 PROTEIN"/>
    <property type="match status" value="1"/>
</dbReference>
<dbReference type="GeneTree" id="ENSGT00390000006176"/>
<feature type="coiled-coil region" evidence="1">
    <location>
        <begin position="113"/>
        <end position="140"/>
    </location>
</feature>
<dbReference type="PANTHER" id="PTHR14332">
    <property type="entry name" value="DISRUPTED IN SCHIZOPHRENIA 1 PROTEIN"/>
    <property type="match status" value="1"/>
</dbReference>
<dbReference type="GO" id="GO:0060271">
    <property type="term" value="P:cilium assembly"/>
    <property type="evidence" value="ECO:0007669"/>
    <property type="project" value="TreeGrafter"/>
</dbReference>
<dbReference type="GO" id="GO:0005815">
    <property type="term" value="C:microtubule organizing center"/>
    <property type="evidence" value="ECO:0007669"/>
    <property type="project" value="TreeGrafter"/>
</dbReference>
<reference evidence="2" key="1">
    <citation type="submission" date="2025-08" db="UniProtKB">
        <authorList>
            <consortium name="Ensembl"/>
        </authorList>
    </citation>
    <scope>IDENTIFICATION</scope>
</reference>
<dbReference type="InterPro" id="IPR026081">
    <property type="entry name" value="DISC1"/>
</dbReference>
<organism evidence="2">
    <name type="scientific">Petromyzon marinus</name>
    <name type="common">Sea lamprey</name>
    <dbReference type="NCBI Taxonomy" id="7757"/>
    <lineage>
        <taxon>Eukaryota</taxon>
        <taxon>Metazoa</taxon>
        <taxon>Chordata</taxon>
        <taxon>Craniata</taxon>
        <taxon>Vertebrata</taxon>
        <taxon>Cyclostomata</taxon>
        <taxon>Hyperoartia</taxon>
        <taxon>Petromyzontiformes</taxon>
        <taxon>Petromyzontidae</taxon>
        <taxon>Petromyzon</taxon>
    </lineage>
</organism>
<dbReference type="GO" id="GO:0005874">
    <property type="term" value="C:microtubule"/>
    <property type="evidence" value="ECO:0007669"/>
    <property type="project" value="TreeGrafter"/>
</dbReference>
<evidence type="ECO:0000313" key="2">
    <source>
        <dbReference type="Ensembl" id="ENSPMAP00000008158.1"/>
    </source>
</evidence>
<dbReference type="GO" id="GO:0045111">
    <property type="term" value="C:intermediate filament cytoskeleton"/>
    <property type="evidence" value="ECO:0007669"/>
    <property type="project" value="TreeGrafter"/>
</dbReference>